<protein>
    <submittedName>
        <fullName evidence="9">Sigma-54-dependent Fis family transcriptional regulator</fullName>
    </submittedName>
</protein>
<dbReference type="Gene3D" id="1.10.8.60">
    <property type="match status" value="1"/>
</dbReference>
<dbReference type="InterPro" id="IPR002078">
    <property type="entry name" value="Sigma_54_int"/>
</dbReference>
<evidence type="ECO:0000313" key="10">
    <source>
        <dbReference type="Proteomes" id="UP000830055"/>
    </source>
</evidence>
<gene>
    <name evidence="9" type="ORF">DPPLL_22810</name>
</gene>
<dbReference type="InterPro" id="IPR025944">
    <property type="entry name" value="Sigma_54_int_dom_CS"/>
</dbReference>
<dbReference type="InterPro" id="IPR027417">
    <property type="entry name" value="P-loop_NTPase"/>
</dbReference>
<feature type="domain" description="Sigma-54 factor interaction" evidence="7">
    <location>
        <begin position="321"/>
        <end position="551"/>
    </location>
</feature>
<dbReference type="Pfam" id="PF00158">
    <property type="entry name" value="Sigma54_activat"/>
    <property type="match status" value="1"/>
</dbReference>
<name>A0ABN6M4U1_9BACT</name>
<dbReference type="InterPro" id="IPR009057">
    <property type="entry name" value="Homeodomain-like_sf"/>
</dbReference>
<feature type="compositionally biased region" description="Low complexity" evidence="6">
    <location>
        <begin position="574"/>
        <end position="586"/>
    </location>
</feature>
<dbReference type="Gene3D" id="3.40.50.2300">
    <property type="match status" value="1"/>
</dbReference>
<dbReference type="Pfam" id="PF06506">
    <property type="entry name" value="PrpR_N"/>
    <property type="match status" value="1"/>
</dbReference>
<dbReference type="PROSITE" id="PS50045">
    <property type="entry name" value="SIGMA54_INTERACT_4"/>
    <property type="match status" value="1"/>
</dbReference>
<accession>A0ABN6M4U1</accession>
<dbReference type="Proteomes" id="UP000830055">
    <property type="component" value="Chromosome"/>
</dbReference>
<dbReference type="NCBIfam" id="TIGR00229">
    <property type="entry name" value="sensory_box"/>
    <property type="match status" value="1"/>
</dbReference>
<keyword evidence="2" id="KW-0067">ATP-binding</keyword>
<dbReference type="Pfam" id="PF02954">
    <property type="entry name" value="HTH_8"/>
    <property type="match status" value="1"/>
</dbReference>
<dbReference type="PRINTS" id="PR01590">
    <property type="entry name" value="HTHFIS"/>
</dbReference>
<evidence type="ECO:0000256" key="3">
    <source>
        <dbReference type="ARBA" id="ARBA00023015"/>
    </source>
</evidence>
<keyword evidence="10" id="KW-1185">Reference proteome</keyword>
<dbReference type="InterPro" id="IPR010524">
    <property type="entry name" value="Sig_transdc_resp-reg_PrpR_N"/>
</dbReference>
<sequence>MADILFICPYPELAEIGLKVIGADEDVDIRVTRMDDAVEQVQTAERQGYQVIVSRGLTASKIKESGIELPVVDIRIGGYDILRAYKEAKKIGSRVGIVDVEDVIVGLSSLEKIIEDKLIKYTCQNDLDDIAHGIGLLRQRGADVVIGKIAMAREARAQGLDAVVITSGFEAVRTALLEARRVNQVRKQEKRKAEQLKAIFNFTYDGIIALDREGRITVFNRVAQELSGWTAEQAINRDVTEVIPDAGCHLLLKSGRPELGAVFEIGSVKVVGNRIPIIVDRKIEGVVTTFQRLDSLQKIESKVRRKLSDKGLVARHRFADIIGTSPALVEAVGLAMEYAAIDSTVLIYGRTGTGKEIFAQAIHNASRRHNEPFVAINCAALPESILESELFGYVEGAFTGARKGGKAGVFEMAHGGTLLLDEVGEMPPMLQSRFLRAIEQREVMRLGDSRILPINVRLIAATHRNLRELVAAGRFREDLYYRLNVLSLPIPTLSQRRDDILAIADHFLQEFLAVQHKPPGFFSPGAQEVLIGYDWPGNIRQLRNAMERLSVLTPGGLIHTREVRKALQIQDFSGGASAAGDASPDAVHSVNTPPDGHHTRLPAGDGSLDQGMNAFEGQLIHQVLRECRGSKSEAARRLGISRTTLWRKLQQLEEPAPIRGQRRPGP</sequence>
<keyword evidence="1" id="KW-0547">Nucleotide-binding</keyword>
<dbReference type="SUPFAM" id="SSF55785">
    <property type="entry name" value="PYP-like sensor domain (PAS domain)"/>
    <property type="match status" value="1"/>
</dbReference>
<dbReference type="SUPFAM" id="SSF52540">
    <property type="entry name" value="P-loop containing nucleoside triphosphate hydrolases"/>
    <property type="match status" value="1"/>
</dbReference>
<dbReference type="SMART" id="SM00091">
    <property type="entry name" value="PAS"/>
    <property type="match status" value="1"/>
</dbReference>
<dbReference type="InterPro" id="IPR013767">
    <property type="entry name" value="PAS_fold"/>
</dbReference>
<organism evidence="9 10">
    <name type="scientific">Desulfofustis limnaeus</name>
    <dbReference type="NCBI Taxonomy" id="2740163"/>
    <lineage>
        <taxon>Bacteria</taxon>
        <taxon>Pseudomonadati</taxon>
        <taxon>Thermodesulfobacteriota</taxon>
        <taxon>Desulfobulbia</taxon>
        <taxon>Desulfobulbales</taxon>
        <taxon>Desulfocapsaceae</taxon>
        <taxon>Desulfofustis</taxon>
    </lineage>
</organism>
<evidence type="ECO:0000256" key="4">
    <source>
        <dbReference type="ARBA" id="ARBA00023125"/>
    </source>
</evidence>
<dbReference type="InterPro" id="IPR000014">
    <property type="entry name" value="PAS"/>
</dbReference>
<dbReference type="Gene3D" id="1.10.10.60">
    <property type="entry name" value="Homeodomain-like"/>
    <property type="match status" value="1"/>
</dbReference>
<evidence type="ECO:0000259" key="7">
    <source>
        <dbReference type="PROSITE" id="PS50045"/>
    </source>
</evidence>
<dbReference type="Gene3D" id="3.40.50.10660">
    <property type="entry name" value="PrpR receptor domain-like"/>
    <property type="match status" value="1"/>
</dbReference>
<dbReference type="SMART" id="SM00382">
    <property type="entry name" value="AAA"/>
    <property type="match status" value="1"/>
</dbReference>
<proteinExistence type="predicted"/>
<dbReference type="Pfam" id="PF25601">
    <property type="entry name" value="AAA_lid_14"/>
    <property type="match status" value="1"/>
</dbReference>
<dbReference type="Pfam" id="PF00989">
    <property type="entry name" value="PAS"/>
    <property type="match status" value="1"/>
</dbReference>
<evidence type="ECO:0000256" key="6">
    <source>
        <dbReference type="SAM" id="MobiDB-lite"/>
    </source>
</evidence>
<dbReference type="PROSITE" id="PS00688">
    <property type="entry name" value="SIGMA54_INTERACT_3"/>
    <property type="match status" value="1"/>
</dbReference>
<evidence type="ECO:0000313" key="9">
    <source>
        <dbReference type="EMBL" id="BDD87916.1"/>
    </source>
</evidence>
<evidence type="ECO:0000256" key="5">
    <source>
        <dbReference type="ARBA" id="ARBA00023163"/>
    </source>
</evidence>
<dbReference type="SUPFAM" id="SSF159800">
    <property type="entry name" value="PrpR receptor domain-like"/>
    <property type="match status" value="1"/>
</dbReference>
<evidence type="ECO:0000259" key="8">
    <source>
        <dbReference type="PROSITE" id="PS50112"/>
    </source>
</evidence>
<dbReference type="EMBL" id="AP025516">
    <property type="protein sequence ID" value="BDD87916.1"/>
    <property type="molecule type" value="Genomic_DNA"/>
</dbReference>
<feature type="region of interest" description="Disordered" evidence="6">
    <location>
        <begin position="574"/>
        <end position="610"/>
    </location>
</feature>
<dbReference type="Gene3D" id="3.40.50.300">
    <property type="entry name" value="P-loop containing nucleotide triphosphate hydrolases"/>
    <property type="match status" value="1"/>
</dbReference>
<dbReference type="InterPro" id="IPR035965">
    <property type="entry name" value="PAS-like_dom_sf"/>
</dbReference>
<dbReference type="InterPro" id="IPR058031">
    <property type="entry name" value="AAA_lid_NorR"/>
</dbReference>
<dbReference type="RefSeq" id="WP_284151318.1">
    <property type="nucleotide sequence ID" value="NZ_AP025516.1"/>
</dbReference>
<evidence type="ECO:0000256" key="1">
    <source>
        <dbReference type="ARBA" id="ARBA00022741"/>
    </source>
</evidence>
<dbReference type="SUPFAM" id="SSF46689">
    <property type="entry name" value="Homeodomain-like"/>
    <property type="match status" value="1"/>
</dbReference>
<dbReference type="CDD" id="cd00009">
    <property type="entry name" value="AAA"/>
    <property type="match status" value="1"/>
</dbReference>
<dbReference type="InterPro" id="IPR003593">
    <property type="entry name" value="AAA+_ATPase"/>
</dbReference>
<keyword evidence="3" id="KW-0805">Transcription regulation</keyword>
<dbReference type="PROSITE" id="PS50112">
    <property type="entry name" value="PAS"/>
    <property type="match status" value="1"/>
</dbReference>
<dbReference type="Gene3D" id="3.30.450.20">
    <property type="entry name" value="PAS domain"/>
    <property type="match status" value="1"/>
</dbReference>
<keyword evidence="5" id="KW-0804">Transcription</keyword>
<dbReference type="PANTHER" id="PTHR32071:SF57">
    <property type="entry name" value="C4-DICARBOXYLATE TRANSPORT TRANSCRIPTIONAL REGULATORY PROTEIN DCTD"/>
    <property type="match status" value="1"/>
</dbReference>
<dbReference type="PROSITE" id="PS00676">
    <property type="entry name" value="SIGMA54_INTERACT_2"/>
    <property type="match status" value="1"/>
</dbReference>
<feature type="domain" description="PAS" evidence="8">
    <location>
        <begin position="192"/>
        <end position="243"/>
    </location>
</feature>
<dbReference type="PANTHER" id="PTHR32071">
    <property type="entry name" value="TRANSCRIPTIONAL REGULATORY PROTEIN"/>
    <property type="match status" value="1"/>
</dbReference>
<evidence type="ECO:0000256" key="2">
    <source>
        <dbReference type="ARBA" id="ARBA00022840"/>
    </source>
</evidence>
<dbReference type="InterPro" id="IPR025943">
    <property type="entry name" value="Sigma_54_int_dom_ATP-bd_2"/>
</dbReference>
<reference evidence="9 10" key="1">
    <citation type="submission" date="2022-01" db="EMBL/GenBank/DDBJ databases">
        <title>Desulfofustis limnae sp. nov., a novel mesophilic sulfate-reducing bacterium isolated from marsh soil.</title>
        <authorList>
            <person name="Watanabe M."/>
            <person name="Takahashi A."/>
            <person name="Kojima H."/>
            <person name="Fukui M."/>
        </authorList>
    </citation>
    <scope>NUCLEOTIDE SEQUENCE [LARGE SCALE GENOMIC DNA]</scope>
    <source>
        <strain evidence="9 10">PPLL</strain>
    </source>
</reference>
<keyword evidence="4" id="KW-0238">DNA-binding</keyword>
<dbReference type="CDD" id="cd00130">
    <property type="entry name" value="PAS"/>
    <property type="match status" value="1"/>
</dbReference>
<dbReference type="InterPro" id="IPR002197">
    <property type="entry name" value="HTH_Fis"/>
</dbReference>